<dbReference type="PROSITE" id="PS50188">
    <property type="entry name" value="B302_SPRY"/>
    <property type="match status" value="1"/>
</dbReference>
<protein>
    <recommendedName>
        <fullName evidence="2">B30.2/SPRY domain-containing protein</fullName>
    </recommendedName>
</protein>
<accession>A0A0C2XFK6</accession>
<dbReference type="OrthoDB" id="258495at2759"/>
<dbReference type="SUPFAM" id="SSF49899">
    <property type="entry name" value="Concanavalin A-like lectins/glucanases"/>
    <property type="match status" value="1"/>
</dbReference>
<dbReference type="InterPro" id="IPR001870">
    <property type="entry name" value="B30.2/SPRY"/>
</dbReference>
<dbReference type="HOGENOM" id="CLU_086076_0_0_1"/>
<proteinExistence type="predicted"/>
<dbReference type="InterPro" id="IPR050618">
    <property type="entry name" value="Ubq-SigPath_Reg"/>
</dbReference>
<dbReference type="InterPro" id="IPR013320">
    <property type="entry name" value="ConA-like_dom_sf"/>
</dbReference>
<dbReference type="PANTHER" id="PTHR12864">
    <property type="entry name" value="RAN BINDING PROTEIN 9-RELATED"/>
    <property type="match status" value="1"/>
</dbReference>
<dbReference type="Gene3D" id="2.60.120.920">
    <property type="match status" value="1"/>
</dbReference>
<keyword evidence="4" id="KW-1185">Reference proteome</keyword>
<dbReference type="Pfam" id="PF00622">
    <property type="entry name" value="SPRY"/>
    <property type="match status" value="1"/>
</dbReference>
<feature type="region of interest" description="Disordered" evidence="1">
    <location>
        <begin position="1"/>
        <end position="36"/>
    </location>
</feature>
<dbReference type="STRING" id="946122.A0A0C2XFK6"/>
<dbReference type="Proteomes" id="UP000054549">
    <property type="component" value="Unassembled WGS sequence"/>
</dbReference>
<dbReference type="SMART" id="SM00449">
    <property type="entry name" value="SPRY"/>
    <property type="match status" value="1"/>
</dbReference>
<gene>
    <name evidence="3" type="ORF">M378DRAFT_185686</name>
</gene>
<dbReference type="AlphaFoldDB" id="A0A0C2XFK6"/>
<sequence length="282" mass="31151">MGLFSLFKGKKNDPDAPPPEWSAAPEPIHAFGKYDDAPDDEYQAGEDFCARYPVSPPTLLSSHVVERIHSHGPKAWGMETPLTSRFKGAVTRTESGTTTIQTKKNCPSTCVLSDLPILAGLYDVPGDMEGVYFEVTIKTMDDTVAVGTACQPYPDFRLPGWNRLSAGFHLDDLRKFFEDPDGGRDYVGDVKGIKEGDVVGCGYEFGRGVVFFTYNGRRLPDAFVGVYVPRTKWDVYAAVGVSDECEVQVNFGGEEFRWKEGNSGRWRVDRHVGSGEVPPVYS</sequence>
<name>A0A0C2XFK6_AMAMK</name>
<organism evidence="3 4">
    <name type="scientific">Amanita muscaria (strain Koide BX008)</name>
    <dbReference type="NCBI Taxonomy" id="946122"/>
    <lineage>
        <taxon>Eukaryota</taxon>
        <taxon>Fungi</taxon>
        <taxon>Dikarya</taxon>
        <taxon>Basidiomycota</taxon>
        <taxon>Agaricomycotina</taxon>
        <taxon>Agaricomycetes</taxon>
        <taxon>Agaricomycetidae</taxon>
        <taxon>Agaricales</taxon>
        <taxon>Pluteineae</taxon>
        <taxon>Amanitaceae</taxon>
        <taxon>Amanita</taxon>
    </lineage>
</organism>
<reference evidence="3 4" key="1">
    <citation type="submission" date="2014-04" db="EMBL/GenBank/DDBJ databases">
        <title>Evolutionary Origins and Diversification of the Mycorrhizal Mutualists.</title>
        <authorList>
            <consortium name="DOE Joint Genome Institute"/>
            <consortium name="Mycorrhizal Genomics Consortium"/>
            <person name="Kohler A."/>
            <person name="Kuo A."/>
            <person name="Nagy L.G."/>
            <person name="Floudas D."/>
            <person name="Copeland A."/>
            <person name="Barry K.W."/>
            <person name="Cichocki N."/>
            <person name="Veneault-Fourrey C."/>
            <person name="LaButti K."/>
            <person name="Lindquist E.A."/>
            <person name="Lipzen A."/>
            <person name="Lundell T."/>
            <person name="Morin E."/>
            <person name="Murat C."/>
            <person name="Riley R."/>
            <person name="Ohm R."/>
            <person name="Sun H."/>
            <person name="Tunlid A."/>
            <person name="Henrissat B."/>
            <person name="Grigoriev I.V."/>
            <person name="Hibbett D.S."/>
            <person name="Martin F."/>
        </authorList>
    </citation>
    <scope>NUCLEOTIDE SEQUENCE [LARGE SCALE GENOMIC DNA]</scope>
    <source>
        <strain evidence="3 4">Koide BX008</strain>
    </source>
</reference>
<dbReference type="EMBL" id="KN818231">
    <property type="protein sequence ID" value="KIL67653.1"/>
    <property type="molecule type" value="Genomic_DNA"/>
</dbReference>
<evidence type="ECO:0000259" key="2">
    <source>
        <dbReference type="PROSITE" id="PS50188"/>
    </source>
</evidence>
<evidence type="ECO:0000256" key="1">
    <source>
        <dbReference type="SAM" id="MobiDB-lite"/>
    </source>
</evidence>
<feature type="domain" description="B30.2/SPRY" evidence="2">
    <location>
        <begin position="60"/>
        <end position="256"/>
    </location>
</feature>
<evidence type="ECO:0000313" key="3">
    <source>
        <dbReference type="EMBL" id="KIL67653.1"/>
    </source>
</evidence>
<dbReference type="InterPro" id="IPR003877">
    <property type="entry name" value="SPRY_dom"/>
</dbReference>
<dbReference type="InParanoid" id="A0A0C2XFK6"/>
<dbReference type="InterPro" id="IPR043136">
    <property type="entry name" value="B30.2/SPRY_sf"/>
</dbReference>
<evidence type="ECO:0000313" key="4">
    <source>
        <dbReference type="Proteomes" id="UP000054549"/>
    </source>
</evidence>